<name>A0ABV6RWA8_9GAMM</name>
<protein>
    <submittedName>
        <fullName evidence="5">DUF4062 domain-containing protein</fullName>
    </submittedName>
</protein>
<sequence>MEAAPGAIRTPDQRLRIFISSTLKELAPERKAVRAAIERMGMSPILFEMGARPHPPRELYRAYLQQSDVFVGIYGERYGWVAPGEQISGLEDEYRLAPQGMPKLIYIKETPASRDPRLAELLDRIRNDDSVSFKAFAEPEELAELVGGDLAVLLAERFDGAARARSEPAAPAASRAGPLPTPLTETIGRSDEVAAVTELLSRPSVRLVTLAGPGGIGKTRLAIDVASRVGDQFADGVTFVALSPVDRAALVPGAIAQALGVRDSGAAHLPETLASALRQQERLLVLDNFEQVVDAAPLIADLLTAAPRVKALVTSRALLRVAGEHSFEVGPLGLPTGRRSRTLPASVTLFVERARAVRPDFDLTPENIGEVEQICIRLEGVPLALELAAARVRILSPAQILERLDRRLTFLVGGRRDLPPRQQALRSTIEWSAKLLSAEENDLLATLGVFTGRFSVEAVERIADAASDVLAGLGSLVDSSLLRQQERNGRTYFTMLATVREFALERLESSGGVGAARDRHARHYADLAVRLQPALQGAEQRECMARLNDERDNVSAAARHLLDRRDWDAAADLVWRLFLFWWAGGHMGEARRWMEVVLRSGEHLADRTLAIALYITRALDTREGQAEGGVPDLERSVELFRRIGDRLGEALGLATLAFALADPGAPQPDRATEIGEEGRRLFREAGNEWGETLALVSLGRTDLLQNHVTEAVERFHAALEIAQRRGDDFGATLAHHHLAAAYIRLGDVEGGRRILRAALRSSTKMERPEGIAYGLEGLAVVAATRGDAEEAGMLLGAAEVLREQRGLPPPDGISVPKSAVDGVRGGRSADAFQRGYLAGRRMPAADALDRVGSAQSAAAHRIGG</sequence>
<dbReference type="SUPFAM" id="SSF48452">
    <property type="entry name" value="TPR-like"/>
    <property type="match status" value="1"/>
</dbReference>
<reference evidence="5 6" key="1">
    <citation type="submission" date="2024-09" db="EMBL/GenBank/DDBJ databases">
        <authorList>
            <person name="Sun Q."/>
            <person name="Mori K."/>
        </authorList>
    </citation>
    <scope>NUCLEOTIDE SEQUENCE [LARGE SCALE GENOMIC DNA]</scope>
    <source>
        <strain evidence="5 6">KCTC 23076</strain>
    </source>
</reference>
<gene>
    <name evidence="5" type="ORF">ACFFGH_24805</name>
</gene>
<dbReference type="Pfam" id="PF00931">
    <property type="entry name" value="NB-ARC"/>
    <property type="match status" value="1"/>
</dbReference>
<dbReference type="InterPro" id="IPR011990">
    <property type="entry name" value="TPR-like_helical_dom_sf"/>
</dbReference>
<evidence type="ECO:0000259" key="3">
    <source>
        <dbReference type="Pfam" id="PF13271"/>
    </source>
</evidence>
<accession>A0ABV6RWA8</accession>
<feature type="compositionally biased region" description="Low complexity" evidence="1">
    <location>
        <begin position="167"/>
        <end position="178"/>
    </location>
</feature>
<dbReference type="InterPro" id="IPR025139">
    <property type="entry name" value="DUF4062"/>
</dbReference>
<dbReference type="PRINTS" id="PR00364">
    <property type="entry name" value="DISEASERSIST"/>
</dbReference>
<dbReference type="PANTHER" id="PTHR47691">
    <property type="entry name" value="REGULATOR-RELATED"/>
    <property type="match status" value="1"/>
</dbReference>
<dbReference type="EMBL" id="JBHLTG010000006">
    <property type="protein sequence ID" value="MFC0681061.1"/>
    <property type="molecule type" value="Genomic_DNA"/>
</dbReference>
<evidence type="ECO:0000259" key="2">
    <source>
        <dbReference type="Pfam" id="PF00931"/>
    </source>
</evidence>
<dbReference type="InterPro" id="IPR058852">
    <property type="entry name" value="HTH_77"/>
</dbReference>
<dbReference type="PANTHER" id="PTHR47691:SF3">
    <property type="entry name" value="HTH-TYPE TRANSCRIPTIONAL REGULATOR RV0890C-RELATED"/>
    <property type="match status" value="1"/>
</dbReference>
<proteinExistence type="predicted"/>
<organism evidence="5 6">
    <name type="scientific">Lysobacter korlensis</name>
    <dbReference type="NCBI Taxonomy" id="553636"/>
    <lineage>
        <taxon>Bacteria</taxon>
        <taxon>Pseudomonadati</taxon>
        <taxon>Pseudomonadota</taxon>
        <taxon>Gammaproteobacteria</taxon>
        <taxon>Lysobacterales</taxon>
        <taxon>Lysobacteraceae</taxon>
        <taxon>Lysobacter</taxon>
    </lineage>
</organism>
<dbReference type="RefSeq" id="WP_386673323.1">
    <property type="nucleotide sequence ID" value="NZ_JBHLTG010000006.1"/>
</dbReference>
<feature type="domain" description="DUF4062" evidence="3">
    <location>
        <begin position="16"/>
        <end position="97"/>
    </location>
</feature>
<dbReference type="Proteomes" id="UP001589896">
    <property type="component" value="Unassembled WGS sequence"/>
</dbReference>
<dbReference type="InterPro" id="IPR002182">
    <property type="entry name" value="NB-ARC"/>
</dbReference>
<dbReference type="Gene3D" id="1.25.40.10">
    <property type="entry name" value="Tetratricopeptide repeat domain"/>
    <property type="match status" value="1"/>
</dbReference>
<feature type="region of interest" description="Disordered" evidence="1">
    <location>
        <begin position="165"/>
        <end position="185"/>
    </location>
</feature>
<evidence type="ECO:0000313" key="6">
    <source>
        <dbReference type="Proteomes" id="UP001589896"/>
    </source>
</evidence>
<dbReference type="Pfam" id="PF25872">
    <property type="entry name" value="HTH_77"/>
    <property type="match status" value="1"/>
</dbReference>
<keyword evidence="6" id="KW-1185">Reference proteome</keyword>
<feature type="domain" description="Winged helix-turn-helix" evidence="4">
    <location>
        <begin position="436"/>
        <end position="507"/>
    </location>
</feature>
<comment type="caution">
    <text evidence="5">The sequence shown here is derived from an EMBL/GenBank/DDBJ whole genome shotgun (WGS) entry which is preliminary data.</text>
</comment>
<evidence type="ECO:0000256" key="1">
    <source>
        <dbReference type="SAM" id="MobiDB-lite"/>
    </source>
</evidence>
<feature type="domain" description="NB-ARC" evidence="2">
    <location>
        <begin position="191"/>
        <end position="317"/>
    </location>
</feature>
<dbReference type="InterPro" id="IPR027417">
    <property type="entry name" value="P-loop_NTPase"/>
</dbReference>
<dbReference type="Gene3D" id="3.40.50.300">
    <property type="entry name" value="P-loop containing nucleotide triphosphate hydrolases"/>
    <property type="match status" value="1"/>
</dbReference>
<evidence type="ECO:0000313" key="5">
    <source>
        <dbReference type="EMBL" id="MFC0681061.1"/>
    </source>
</evidence>
<dbReference type="SUPFAM" id="SSF52540">
    <property type="entry name" value="P-loop containing nucleoside triphosphate hydrolases"/>
    <property type="match status" value="1"/>
</dbReference>
<dbReference type="Pfam" id="PF13271">
    <property type="entry name" value="DUF4062"/>
    <property type="match status" value="1"/>
</dbReference>
<evidence type="ECO:0000259" key="4">
    <source>
        <dbReference type="Pfam" id="PF25872"/>
    </source>
</evidence>